<dbReference type="GO" id="GO:0000981">
    <property type="term" value="F:DNA-binding transcription factor activity, RNA polymerase II-specific"/>
    <property type="evidence" value="ECO:0007669"/>
    <property type="project" value="TreeGrafter"/>
</dbReference>
<evidence type="ECO:0000256" key="10">
    <source>
        <dbReference type="ARBA" id="ARBA00023242"/>
    </source>
</evidence>
<dbReference type="GO" id="GO:0000978">
    <property type="term" value="F:RNA polymerase II cis-regulatory region sequence-specific DNA binding"/>
    <property type="evidence" value="ECO:0007669"/>
    <property type="project" value="TreeGrafter"/>
</dbReference>
<feature type="domain" description="C2H2-type" evidence="13">
    <location>
        <begin position="951"/>
        <end position="975"/>
    </location>
</feature>
<evidence type="ECO:0000256" key="1">
    <source>
        <dbReference type="ARBA" id="ARBA00004123"/>
    </source>
</evidence>
<dbReference type="SUPFAM" id="SSF57667">
    <property type="entry name" value="beta-beta-alpha zinc fingers"/>
    <property type="match status" value="7"/>
</dbReference>
<evidence type="ECO:0000256" key="5">
    <source>
        <dbReference type="ARBA" id="ARBA00022771"/>
    </source>
</evidence>
<feature type="domain" description="C2H2-type" evidence="13">
    <location>
        <begin position="389"/>
        <end position="416"/>
    </location>
</feature>
<keyword evidence="6" id="KW-0862">Zinc</keyword>
<feature type="domain" description="C2H2-type" evidence="13">
    <location>
        <begin position="489"/>
        <end position="516"/>
    </location>
</feature>
<evidence type="ECO:0000256" key="11">
    <source>
        <dbReference type="PROSITE-ProRule" id="PRU00042"/>
    </source>
</evidence>
<protein>
    <recommendedName>
        <fullName evidence="13">C2H2-type domain-containing protein</fullName>
    </recommendedName>
</protein>
<dbReference type="PANTHER" id="PTHR24388">
    <property type="entry name" value="ZINC FINGER PROTEIN"/>
    <property type="match status" value="1"/>
</dbReference>
<feature type="domain" description="C2H2-type" evidence="13">
    <location>
        <begin position="604"/>
        <end position="631"/>
    </location>
</feature>
<dbReference type="FunFam" id="3.30.160.60:FF:001297">
    <property type="entry name" value="Zinc finger and SCAN domain-containing protein 2"/>
    <property type="match status" value="1"/>
</dbReference>
<dbReference type="InterPro" id="IPR050527">
    <property type="entry name" value="Snail/Krueppel_Znf"/>
</dbReference>
<dbReference type="GO" id="GO:0005634">
    <property type="term" value="C:nucleus"/>
    <property type="evidence" value="ECO:0007669"/>
    <property type="project" value="UniProtKB-SubCell"/>
</dbReference>
<evidence type="ECO:0000313" key="14">
    <source>
        <dbReference type="EMBL" id="KAK6173029.1"/>
    </source>
</evidence>
<dbReference type="FunFam" id="3.30.160.60:FF:000624">
    <property type="entry name" value="zinc finger protein 697"/>
    <property type="match status" value="1"/>
</dbReference>
<keyword evidence="4" id="KW-0677">Repeat</keyword>
<keyword evidence="9" id="KW-0804">Transcription</keyword>
<proteinExistence type="inferred from homology"/>
<dbReference type="Pfam" id="PF00096">
    <property type="entry name" value="zf-C2H2"/>
    <property type="match status" value="6"/>
</dbReference>
<keyword evidence="5 11" id="KW-0863">Zinc-finger</keyword>
<sequence>MDDFQNERCRVELVEGFDNNGRKPNFDVSTPPLSNTVYVSSTPNLTHVHHSQSTSRASEKLDIMAQACHLASLSPFKQPIATPKTCSSMLFSPQTNALYQQMTSVLETMDTRSYTVPSYDNRKPGEYMLTTANSDVLPASQELNSLHTMSGLLSNETVHTAHYNNSLNSITSTIVNKPQMESIYHLPSDILPDSSFTCNPVPSIRHGEDNIATGMKPLDESNMLNTDCNNLLETCISEHSMIFTNNHTTKILSSPCTTSTNTQSAITLGDQWISAQKSADPINSKMKPNLDILDSSCDTSSASNMEKTLTTDYASDKQTSTDIESYSSSTPDKTKTGQKQTLLDKMRNKQKTNKIDGFKDKQCHEPYKKHTRASYLKIQMTSHTGYKPYQCSICGKKFTYKRTFKEHEAQHDNKLYECDSAFDVHRIKHKFVDQISENCKSVTLRELKVVNKTNNIKSRVSVCTVCGKTFSRHNYLKIHQRIHTGETPYCCQYCDKKFKYKRTFVEHIAEHRQIKLYECQVCGKAYGKQSAFDVHRRNHKKRGEVTDKTSVDVASLTSNKTMLIHTELDNNKTNTSNKSHDSDIQHIKTTLQNNPLFKKVGKKLKCLLCGKLYLKKHLLSSHLKSHEEDTNKFTCSYCGDVMDSVVLLRDHVLNHALQIFDDSVSSKNMSSKTLTTTKRKEPLRENKSSDSSDEALTVSFDESEKNKPLRKRRHKIEEILAENALMTGIPLLKSTTCRKRKSSKPVKIVKDKTDECIDEPRLESGLCPPVDADDIFAVEKDPDNCSSDHELPYTNRKCPKIVNEKSSLMCVVCGKDVNNLKLHMKSHNRSGLICEKCGREYKYEYYLKKHMQSHERYGDIKKRRDMKINCEICFKSVRVDCLKNHMRTHTGERPFQCDQCGATFKQITHLKMHIRTHTGEKPYQCPECGKVFRKTGNLVVHMRNHTGERPYTCDQCNSSFKHLALYKEHMASHEGIILYQCELCGHKYKSRSGYDSHKRRHHKQDIVYKCYCCGVVYGSSSDVINCTCTSLKKVASAAGLADEPVQQEEFVEQQVSSNLDISMPISSVYSSMMDILNDPNHSQSVNDLLLNNSYQHP</sequence>
<dbReference type="EMBL" id="JAZGQO010000011">
    <property type="protein sequence ID" value="KAK6173029.1"/>
    <property type="molecule type" value="Genomic_DNA"/>
</dbReference>
<evidence type="ECO:0000256" key="3">
    <source>
        <dbReference type="ARBA" id="ARBA00022723"/>
    </source>
</evidence>
<organism evidence="14 15">
    <name type="scientific">Patella caerulea</name>
    <name type="common">Rayed Mediterranean limpet</name>
    <dbReference type="NCBI Taxonomy" id="87958"/>
    <lineage>
        <taxon>Eukaryota</taxon>
        <taxon>Metazoa</taxon>
        <taxon>Spiralia</taxon>
        <taxon>Lophotrochozoa</taxon>
        <taxon>Mollusca</taxon>
        <taxon>Gastropoda</taxon>
        <taxon>Patellogastropoda</taxon>
        <taxon>Patelloidea</taxon>
        <taxon>Patellidae</taxon>
        <taxon>Patella</taxon>
    </lineage>
</organism>
<feature type="domain" description="C2H2-type" evidence="13">
    <location>
        <begin position="868"/>
        <end position="894"/>
    </location>
</feature>
<gene>
    <name evidence="14" type="ORF">SNE40_016568</name>
</gene>
<feature type="domain" description="C2H2-type" evidence="13">
    <location>
        <begin position="979"/>
        <end position="1006"/>
    </location>
</feature>
<evidence type="ECO:0000313" key="15">
    <source>
        <dbReference type="Proteomes" id="UP001347796"/>
    </source>
</evidence>
<feature type="region of interest" description="Disordered" evidence="12">
    <location>
        <begin position="320"/>
        <end position="340"/>
    </location>
</feature>
<feature type="compositionally biased region" description="Basic and acidic residues" evidence="12">
    <location>
        <begin position="678"/>
        <end position="690"/>
    </location>
</feature>
<dbReference type="Proteomes" id="UP001347796">
    <property type="component" value="Unassembled WGS sequence"/>
</dbReference>
<evidence type="ECO:0000256" key="7">
    <source>
        <dbReference type="ARBA" id="ARBA00023015"/>
    </source>
</evidence>
<evidence type="ECO:0000256" key="9">
    <source>
        <dbReference type="ARBA" id="ARBA00023163"/>
    </source>
</evidence>
<feature type="domain" description="C2H2-type" evidence="13">
    <location>
        <begin position="832"/>
        <end position="854"/>
    </location>
</feature>
<dbReference type="FunFam" id="3.30.160.60:FF:000100">
    <property type="entry name" value="Zinc finger 45-like"/>
    <property type="match status" value="1"/>
</dbReference>
<comment type="subcellular location">
    <subcellularLocation>
        <location evidence="1">Nucleus</location>
    </subcellularLocation>
</comment>
<dbReference type="PROSITE" id="PS00028">
    <property type="entry name" value="ZINC_FINGER_C2H2_1"/>
    <property type="match status" value="11"/>
</dbReference>
<dbReference type="FunFam" id="3.30.160.60:FF:001480">
    <property type="entry name" value="Si:cabz01071911.3"/>
    <property type="match status" value="1"/>
</dbReference>
<evidence type="ECO:0000256" key="4">
    <source>
        <dbReference type="ARBA" id="ARBA00022737"/>
    </source>
</evidence>
<comment type="similarity">
    <text evidence="2">Belongs to the krueppel C2H2-type zinc-finger protein family.</text>
</comment>
<feature type="domain" description="C2H2-type" evidence="13">
    <location>
        <begin position="517"/>
        <end position="544"/>
    </location>
</feature>
<evidence type="ECO:0000256" key="12">
    <source>
        <dbReference type="SAM" id="MobiDB-lite"/>
    </source>
</evidence>
<keyword evidence="7" id="KW-0805">Transcription regulation</keyword>
<dbReference type="PROSITE" id="PS50157">
    <property type="entry name" value="ZINC_FINGER_C2H2_2"/>
    <property type="match status" value="11"/>
</dbReference>
<feature type="domain" description="C2H2-type" evidence="13">
    <location>
        <begin position="461"/>
        <end position="488"/>
    </location>
</feature>
<dbReference type="InterPro" id="IPR013087">
    <property type="entry name" value="Znf_C2H2_type"/>
</dbReference>
<evidence type="ECO:0000259" key="13">
    <source>
        <dbReference type="PROSITE" id="PS50157"/>
    </source>
</evidence>
<evidence type="ECO:0000256" key="6">
    <source>
        <dbReference type="ARBA" id="ARBA00022833"/>
    </source>
</evidence>
<keyword evidence="8" id="KW-0238">DNA-binding</keyword>
<dbReference type="InterPro" id="IPR036236">
    <property type="entry name" value="Znf_C2H2_sf"/>
</dbReference>
<dbReference type="PANTHER" id="PTHR24388:SF54">
    <property type="entry name" value="PROTEIN ESCARGOT"/>
    <property type="match status" value="1"/>
</dbReference>
<dbReference type="AlphaFoldDB" id="A0AAN8JEF1"/>
<comment type="caution">
    <text evidence="14">The sequence shown here is derived from an EMBL/GenBank/DDBJ whole genome shotgun (WGS) entry which is preliminary data.</text>
</comment>
<dbReference type="GO" id="GO:0008270">
    <property type="term" value="F:zinc ion binding"/>
    <property type="evidence" value="ECO:0007669"/>
    <property type="project" value="UniProtKB-KW"/>
</dbReference>
<accession>A0AAN8JEF1</accession>
<keyword evidence="10" id="KW-0539">Nucleus</keyword>
<keyword evidence="3" id="KW-0479">Metal-binding</keyword>
<name>A0AAN8JEF1_PATCE</name>
<feature type="domain" description="C2H2-type" evidence="13">
    <location>
        <begin position="923"/>
        <end position="950"/>
    </location>
</feature>
<feature type="domain" description="C2H2-type" evidence="13">
    <location>
        <begin position="895"/>
        <end position="922"/>
    </location>
</feature>
<dbReference type="Gene3D" id="3.30.160.60">
    <property type="entry name" value="Classic Zinc Finger"/>
    <property type="match status" value="9"/>
</dbReference>
<keyword evidence="15" id="KW-1185">Reference proteome</keyword>
<evidence type="ECO:0000256" key="8">
    <source>
        <dbReference type="ARBA" id="ARBA00023125"/>
    </source>
</evidence>
<reference evidence="14 15" key="1">
    <citation type="submission" date="2024-01" db="EMBL/GenBank/DDBJ databases">
        <title>The genome of the rayed Mediterranean limpet Patella caerulea (Linnaeus, 1758).</title>
        <authorList>
            <person name="Anh-Thu Weber A."/>
            <person name="Halstead-Nussloch G."/>
        </authorList>
    </citation>
    <scope>NUCLEOTIDE SEQUENCE [LARGE SCALE GENOMIC DNA]</scope>
    <source>
        <strain evidence="14">AATW-2023a</strain>
        <tissue evidence="14">Whole specimen</tissue>
    </source>
</reference>
<feature type="region of interest" description="Disordered" evidence="12">
    <location>
        <begin position="670"/>
        <end position="709"/>
    </location>
</feature>
<dbReference type="FunFam" id="3.30.160.60:FF:002343">
    <property type="entry name" value="Zinc finger protein 33A"/>
    <property type="match status" value="1"/>
</dbReference>
<dbReference type="SMART" id="SM00355">
    <property type="entry name" value="ZnF_C2H2"/>
    <property type="match status" value="13"/>
</dbReference>
<evidence type="ECO:0000256" key="2">
    <source>
        <dbReference type="ARBA" id="ARBA00006991"/>
    </source>
</evidence>